<evidence type="ECO:0000313" key="2">
    <source>
        <dbReference type="EMBL" id="KAJ7754361.1"/>
    </source>
</evidence>
<evidence type="ECO:0000313" key="3">
    <source>
        <dbReference type="Proteomes" id="UP001215280"/>
    </source>
</evidence>
<accession>A0AAD7J0Q1</accession>
<sequence length="541" mass="58801">MSRQQVGPTGDGQHVFNLEQGANMEDTWATALQWASSAKGHQPADAVPLAAFQAAFSLLPEMAWMGHSVPVRQDAIRRLGTQSTTSTAMRSCINQGQLKSAVEFLDQGVGTTFRQMLELKPDVSQVPPQQAAELQQLSVELYKGTAIDRGKTAHKRQQLLQAIRKQPGLEYFLLSKPYSALADAAKNGPVVILNGHAEGCDGIIIPNPNSEPVHVPLPGVTLEELQSQQNILKQQLGQCNSGNVRTPGSTNLSDHSEDLASTMIQKGSEEVLTWLWTNVVGPVYQVLESHGIHTGRLWWLPTGSFTGLPLHASVPDDPFIHSYTATLGSLLEAQTKKSSSTPHIVSVIGVMHPGPGGENYLNGVEEEVKQIQSIIPGPNLKSLQGDKATPDAVKLQLQNSSWVHLACHGTQDSVDPMKSRLLLYEGNLELESILQMLLSNAEFIFLAASQTAMGNEEQPNESFHLSGGFIAAGFRSAVGTLWSMNDEDGPVVAKIFYSHLFREGRQPQASDTAEALNLAVKELRAANVPYERWVPFIHMGI</sequence>
<comment type="caution">
    <text evidence="2">The sequence shown here is derived from an EMBL/GenBank/DDBJ whole genome shotgun (WGS) entry which is preliminary data.</text>
</comment>
<reference evidence="2" key="1">
    <citation type="submission" date="2023-03" db="EMBL/GenBank/DDBJ databases">
        <title>Massive genome expansion in bonnet fungi (Mycena s.s.) driven by repeated elements and novel gene families across ecological guilds.</title>
        <authorList>
            <consortium name="Lawrence Berkeley National Laboratory"/>
            <person name="Harder C.B."/>
            <person name="Miyauchi S."/>
            <person name="Viragh M."/>
            <person name="Kuo A."/>
            <person name="Thoen E."/>
            <person name="Andreopoulos B."/>
            <person name="Lu D."/>
            <person name="Skrede I."/>
            <person name="Drula E."/>
            <person name="Henrissat B."/>
            <person name="Morin E."/>
            <person name="Kohler A."/>
            <person name="Barry K."/>
            <person name="LaButti K."/>
            <person name="Morin E."/>
            <person name="Salamov A."/>
            <person name="Lipzen A."/>
            <person name="Mereny Z."/>
            <person name="Hegedus B."/>
            <person name="Baldrian P."/>
            <person name="Stursova M."/>
            <person name="Weitz H."/>
            <person name="Taylor A."/>
            <person name="Grigoriev I.V."/>
            <person name="Nagy L.G."/>
            <person name="Martin F."/>
            <person name="Kauserud H."/>
        </authorList>
    </citation>
    <scope>NUCLEOTIDE SEQUENCE</scope>
    <source>
        <strain evidence="2">CBHHK188m</strain>
    </source>
</reference>
<dbReference type="Proteomes" id="UP001215280">
    <property type="component" value="Unassembled WGS sequence"/>
</dbReference>
<evidence type="ECO:0000259" key="1">
    <source>
        <dbReference type="Pfam" id="PF12770"/>
    </source>
</evidence>
<keyword evidence="3" id="KW-1185">Reference proteome</keyword>
<dbReference type="Pfam" id="PF12770">
    <property type="entry name" value="CHAT"/>
    <property type="match status" value="1"/>
</dbReference>
<proteinExistence type="predicted"/>
<gene>
    <name evidence="2" type="ORF">DFH07DRAFT_501980</name>
</gene>
<feature type="domain" description="CHAT" evidence="1">
    <location>
        <begin position="270"/>
        <end position="540"/>
    </location>
</feature>
<organism evidence="2 3">
    <name type="scientific">Mycena maculata</name>
    <dbReference type="NCBI Taxonomy" id="230809"/>
    <lineage>
        <taxon>Eukaryota</taxon>
        <taxon>Fungi</taxon>
        <taxon>Dikarya</taxon>
        <taxon>Basidiomycota</taxon>
        <taxon>Agaricomycotina</taxon>
        <taxon>Agaricomycetes</taxon>
        <taxon>Agaricomycetidae</taxon>
        <taxon>Agaricales</taxon>
        <taxon>Marasmiineae</taxon>
        <taxon>Mycenaceae</taxon>
        <taxon>Mycena</taxon>
    </lineage>
</organism>
<dbReference type="AlphaFoldDB" id="A0AAD7J0Q1"/>
<dbReference type="InterPro" id="IPR024983">
    <property type="entry name" value="CHAT_dom"/>
</dbReference>
<protein>
    <submittedName>
        <fullName evidence="2">CHAT domain-containing protein</fullName>
    </submittedName>
</protein>
<dbReference type="EMBL" id="JARJLG010000067">
    <property type="protein sequence ID" value="KAJ7754361.1"/>
    <property type="molecule type" value="Genomic_DNA"/>
</dbReference>
<name>A0AAD7J0Q1_9AGAR</name>